<protein>
    <submittedName>
        <fullName evidence="1">Uncharacterized protein</fullName>
    </submittedName>
</protein>
<gene>
    <name evidence="1" type="ORF">MM415B02550_0003</name>
</gene>
<evidence type="ECO:0000313" key="1">
    <source>
        <dbReference type="EMBL" id="QJA89466.1"/>
    </source>
</evidence>
<accession>A0A6M3L478</accession>
<dbReference type="AlphaFoldDB" id="A0A6M3L478"/>
<reference evidence="1" key="1">
    <citation type="submission" date="2020-03" db="EMBL/GenBank/DDBJ databases">
        <title>The deep terrestrial virosphere.</title>
        <authorList>
            <person name="Holmfeldt K."/>
            <person name="Nilsson E."/>
            <person name="Simone D."/>
            <person name="Lopez-Fernandez M."/>
            <person name="Wu X."/>
            <person name="de Brujin I."/>
            <person name="Lundin D."/>
            <person name="Andersson A."/>
            <person name="Bertilsson S."/>
            <person name="Dopson M."/>
        </authorList>
    </citation>
    <scope>NUCLEOTIDE SEQUENCE</scope>
    <source>
        <strain evidence="1">MM415B02550</strain>
    </source>
</reference>
<proteinExistence type="predicted"/>
<organism evidence="1">
    <name type="scientific">viral metagenome</name>
    <dbReference type="NCBI Taxonomy" id="1070528"/>
    <lineage>
        <taxon>unclassified sequences</taxon>
        <taxon>metagenomes</taxon>
        <taxon>organismal metagenomes</taxon>
    </lineage>
</organism>
<sequence length="107" mass="12686">MSHERSAGRYVRRYEQADPAAVSSRRKHQVGDEAFFVEYLYKKAPARPCRISSHDRYYVYRHDSLAQPAFVDSYYTVQFENGRTRKYVTGAQLLREEDLIDYEQRPA</sequence>
<dbReference type="EMBL" id="MT142847">
    <property type="protein sequence ID" value="QJA89466.1"/>
    <property type="molecule type" value="Genomic_DNA"/>
</dbReference>
<name>A0A6M3L478_9ZZZZ</name>